<evidence type="ECO:0000256" key="1">
    <source>
        <dbReference type="SAM" id="MobiDB-lite"/>
    </source>
</evidence>
<dbReference type="Proteomes" id="UP001447188">
    <property type="component" value="Unassembled WGS sequence"/>
</dbReference>
<gene>
    <name evidence="2" type="ORF">Q9L58_008802</name>
</gene>
<proteinExistence type="predicted"/>
<keyword evidence="3" id="KW-1185">Reference proteome</keyword>
<name>A0ABR3G9C9_9PEZI</name>
<evidence type="ECO:0000313" key="3">
    <source>
        <dbReference type="Proteomes" id="UP001447188"/>
    </source>
</evidence>
<comment type="caution">
    <text evidence="2">The sequence shown here is derived from an EMBL/GenBank/DDBJ whole genome shotgun (WGS) entry which is preliminary data.</text>
</comment>
<dbReference type="EMBL" id="JBBBZM010000175">
    <property type="protein sequence ID" value="KAL0632322.1"/>
    <property type="molecule type" value="Genomic_DNA"/>
</dbReference>
<evidence type="ECO:0000313" key="2">
    <source>
        <dbReference type="EMBL" id="KAL0632322.1"/>
    </source>
</evidence>
<organism evidence="2 3">
    <name type="scientific">Discina gigas</name>
    <dbReference type="NCBI Taxonomy" id="1032678"/>
    <lineage>
        <taxon>Eukaryota</taxon>
        <taxon>Fungi</taxon>
        <taxon>Dikarya</taxon>
        <taxon>Ascomycota</taxon>
        <taxon>Pezizomycotina</taxon>
        <taxon>Pezizomycetes</taxon>
        <taxon>Pezizales</taxon>
        <taxon>Discinaceae</taxon>
        <taxon>Discina</taxon>
    </lineage>
</organism>
<sequence>MISFRRGYHINRFLYTSRILQTALTVRAANPRKRRSQANPRSQVNPRTHPPINSPSPPKPPPTELLTLALPSKKYGQEELSDDHLSRLLDSALKSHPTTELAILYLMRRYQFDLGNLNEMLLARSLDVSFSRFKYVDIAQYVGLNPLSGFRDAPTFDVDRARIPTPLFKLIVEDMHLALNQYGPPREHHGEEARSRFTAPIMNRLVAQLNLLIKNTPESIMQGRITTKGRVEYQFKVCGALTILFVEVKIQLDGDDDQLNAIAQVIAEADACDSMNNRKNHHAPLYAILHNGYKFDFFVFDGQTKPPKFSRGLFLTPDGSKTDNLWLPFYQKSRRVRFIKALRPICEHFYAILLRGYIAGLGLYYANSQPEAGESDKSALAWAEAVVLGRKALKKGLEAAEMARGVGTEKEANDLAAEGFEMLKKRYVTC</sequence>
<feature type="region of interest" description="Disordered" evidence="1">
    <location>
        <begin position="26"/>
        <end position="63"/>
    </location>
</feature>
<protein>
    <recommendedName>
        <fullName evidence="4">Type I restriction enzyme R protein N-terminal domain-containing protein</fullName>
    </recommendedName>
</protein>
<accession>A0ABR3G9C9</accession>
<feature type="compositionally biased region" description="Pro residues" evidence="1">
    <location>
        <begin position="48"/>
        <end position="63"/>
    </location>
</feature>
<evidence type="ECO:0008006" key="4">
    <source>
        <dbReference type="Google" id="ProtNLM"/>
    </source>
</evidence>
<reference evidence="2 3" key="1">
    <citation type="submission" date="2024-02" db="EMBL/GenBank/DDBJ databases">
        <title>Discinaceae phylogenomics.</title>
        <authorList>
            <person name="Dirks A.C."/>
            <person name="James T.Y."/>
        </authorList>
    </citation>
    <scope>NUCLEOTIDE SEQUENCE [LARGE SCALE GENOMIC DNA]</scope>
    <source>
        <strain evidence="2 3">ACD0624</strain>
    </source>
</reference>